<protein>
    <submittedName>
        <fullName evidence="1">Uncharacterized protein</fullName>
    </submittedName>
</protein>
<dbReference type="AlphaFoldDB" id="A0A2N1J6W5"/>
<name>A0A2N1J6W5_9BASI</name>
<evidence type="ECO:0000313" key="2">
    <source>
        <dbReference type="Proteomes" id="UP000232875"/>
    </source>
</evidence>
<dbReference type="EMBL" id="KZ454997">
    <property type="protein sequence ID" value="PKI82305.1"/>
    <property type="molecule type" value="Genomic_DNA"/>
</dbReference>
<dbReference type="OrthoDB" id="3344725at2759"/>
<dbReference type="Proteomes" id="UP000232875">
    <property type="component" value="Unassembled WGS sequence"/>
</dbReference>
<proteinExistence type="predicted"/>
<gene>
    <name evidence="1" type="ORF">MVES_003782</name>
</gene>
<evidence type="ECO:0000313" key="1">
    <source>
        <dbReference type="EMBL" id="PKI82305.1"/>
    </source>
</evidence>
<sequence length="157" mass="17592">MAAVNPVLALVSRADALANGFQHVYQQMLPVVDAVAQLHPDDEQCEPYVRIIRDGLMAMEQHTEEMVNMLYNVDVLTAPSATQSVAGFNPQEALAHISDLFHSYQAELLVKRESFADYTCEEISPAQFAQQWRTLNEVDHGRKQEMDDLADLLANFG</sequence>
<accession>A0A2N1J6W5</accession>
<organism evidence="1 2">
    <name type="scientific">Malassezia vespertilionis</name>
    <dbReference type="NCBI Taxonomy" id="2020962"/>
    <lineage>
        <taxon>Eukaryota</taxon>
        <taxon>Fungi</taxon>
        <taxon>Dikarya</taxon>
        <taxon>Basidiomycota</taxon>
        <taxon>Ustilaginomycotina</taxon>
        <taxon>Malasseziomycetes</taxon>
        <taxon>Malasseziales</taxon>
        <taxon>Malasseziaceae</taxon>
        <taxon>Malassezia</taxon>
    </lineage>
</organism>
<keyword evidence="2" id="KW-1185">Reference proteome</keyword>
<reference evidence="1 2" key="1">
    <citation type="submission" date="2017-10" db="EMBL/GenBank/DDBJ databases">
        <title>A novel species of cold-tolerant Malassezia isolated from bats.</title>
        <authorList>
            <person name="Lorch J.M."/>
            <person name="Palmer J.M."/>
            <person name="Vanderwolf K.J."/>
            <person name="Schmidt K.Z."/>
            <person name="Verant M.L."/>
            <person name="Weller T.J."/>
            <person name="Blehert D.S."/>
        </authorList>
    </citation>
    <scope>NUCLEOTIDE SEQUENCE [LARGE SCALE GENOMIC DNA]</scope>
    <source>
        <strain evidence="1 2">NWHC:44797-103</strain>
    </source>
</reference>